<keyword evidence="8" id="KW-0812">Transmembrane</keyword>
<keyword evidence="9" id="KW-0472">Membrane</keyword>
<evidence type="ECO:0000256" key="9">
    <source>
        <dbReference type="ARBA" id="ARBA00023136"/>
    </source>
</evidence>
<evidence type="ECO:0000259" key="13">
    <source>
        <dbReference type="Pfam" id="PF04598"/>
    </source>
</evidence>
<keyword evidence="4" id="KW-1134">Transmembrane beta strand</keyword>
<evidence type="ECO:0000256" key="12">
    <source>
        <dbReference type="ARBA" id="ARBA00038764"/>
    </source>
</evidence>
<dbReference type="Pfam" id="PF17708">
    <property type="entry name" value="Gasdermin_C"/>
    <property type="match status" value="1"/>
</dbReference>
<feature type="domain" description="Gasdermin PUB" evidence="14">
    <location>
        <begin position="268"/>
        <end position="433"/>
    </location>
</feature>
<evidence type="ECO:0000256" key="7">
    <source>
        <dbReference type="ARBA" id="ARBA00022590"/>
    </source>
</evidence>
<evidence type="ECO:0000256" key="4">
    <source>
        <dbReference type="ARBA" id="ARBA00022452"/>
    </source>
</evidence>
<protein>
    <recommendedName>
        <fullName evidence="17">Gasdermin-C</fullName>
    </recommendedName>
</protein>
<dbReference type="InterPro" id="IPR041263">
    <property type="entry name" value="Gasdermin_PUB"/>
</dbReference>
<organism evidence="15 16">
    <name type="scientific">Jaculus jaculus</name>
    <name type="common">Lesser Egyptian jerboa</name>
    <dbReference type="NCBI Taxonomy" id="51337"/>
    <lineage>
        <taxon>Eukaryota</taxon>
        <taxon>Metazoa</taxon>
        <taxon>Chordata</taxon>
        <taxon>Craniata</taxon>
        <taxon>Vertebrata</taxon>
        <taxon>Euteleostomi</taxon>
        <taxon>Mammalia</taxon>
        <taxon>Eutheria</taxon>
        <taxon>Euarchontoglires</taxon>
        <taxon>Glires</taxon>
        <taxon>Rodentia</taxon>
        <taxon>Myomorpha</taxon>
        <taxon>Dipodoidea</taxon>
        <taxon>Dipodidae</taxon>
        <taxon>Dipodinae</taxon>
        <taxon>Jaculus</taxon>
    </lineage>
</organism>
<dbReference type="GO" id="GO:0005546">
    <property type="term" value="F:phosphatidylinositol-4,5-bisphosphate binding"/>
    <property type="evidence" value="ECO:0007669"/>
    <property type="project" value="TreeGrafter"/>
</dbReference>
<sequence>MPSIFEYVSKKMVKNIGGKDLRPVKCLLDATKFRQLNVLRKNSQSRFWEQPDDNPVGFSLMDILEPSSSAPGHLATALIGGDISAGVEGSVSGNFIQAVSIPDPKLETLQNRKLLHPEPSFLTECRMRGDNLYVVTEAIELTKDTVLQEGSRVETLGKLAANFSLKARETKLSVPQGTVLAYRKKQLVIRKQGSGEQEGAGKWGGGLQAVTFAVPCPRRGRAALLTVPGSPPSMASLKSRWLSCGRSLLGGKNLGRSTGRIEEPLHQDFQLLQEEVSCNTALLAQLSKDVQAVIFHSILSLLGDREALCGLTNMLELDRLGQMEGPGGIILDELCQGTRPPWIDLKSLILYLLQALMVLSDTHLDMLALSMEKGILLHQRELVRSILQPNFKYPWCIPLTLQPQLLAPLQAEGLAITYGLLEECGLKMELNNYKPSWDLEAKMPMSALYGALSLLQQLTLPGGQ</sequence>
<dbReference type="GO" id="GO:0005886">
    <property type="term" value="C:plasma membrane"/>
    <property type="evidence" value="ECO:0007669"/>
    <property type="project" value="UniProtKB-SubCell"/>
</dbReference>
<dbReference type="Pfam" id="PF04598">
    <property type="entry name" value="Gasdermin"/>
    <property type="match status" value="2"/>
</dbReference>
<reference evidence="15" key="2">
    <citation type="submission" date="2025-09" db="UniProtKB">
        <authorList>
            <consortium name="Ensembl"/>
        </authorList>
    </citation>
    <scope>IDENTIFICATION</scope>
</reference>
<comment type="subcellular location">
    <subcellularLocation>
        <location evidence="2">Cell membrane</location>
        <topology evidence="2">Multi-pass membrane protein</topology>
    </subcellularLocation>
    <subcellularLocation>
        <location evidence="1">Cytoplasm</location>
        <location evidence="1">Cytosol</location>
    </subcellularLocation>
</comment>
<feature type="domain" description="Gasdermin pore forming" evidence="13">
    <location>
        <begin position="96"/>
        <end position="193"/>
    </location>
</feature>
<keyword evidence="5" id="KW-1003">Cell membrane</keyword>
<keyword evidence="7" id="KW-1210">Necrosis</keyword>
<name>A0A8C5LIP4_JACJA</name>
<dbReference type="InterPro" id="IPR040460">
    <property type="entry name" value="Gasdermin_pore"/>
</dbReference>
<evidence type="ECO:0000256" key="1">
    <source>
        <dbReference type="ARBA" id="ARBA00004514"/>
    </source>
</evidence>
<comment type="subunit">
    <text evidence="12">Homooligomer; homooligomeric ring-shaped pore complex containing 27-28 subunits when inserted in the membrane.</text>
</comment>
<reference evidence="15" key="1">
    <citation type="submission" date="2025-08" db="UniProtKB">
        <authorList>
            <consortium name="Ensembl"/>
        </authorList>
    </citation>
    <scope>IDENTIFICATION</scope>
</reference>
<dbReference type="GeneTree" id="ENSGT00950000183140"/>
<dbReference type="Proteomes" id="UP000694385">
    <property type="component" value="Unassembled WGS sequence"/>
</dbReference>
<dbReference type="GO" id="GO:0012501">
    <property type="term" value="P:programmed cell death"/>
    <property type="evidence" value="ECO:0007669"/>
    <property type="project" value="UniProtKB-KW"/>
</dbReference>
<evidence type="ECO:0000256" key="8">
    <source>
        <dbReference type="ARBA" id="ARBA00022692"/>
    </source>
</evidence>
<dbReference type="GO" id="GO:0070273">
    <property type="term" value="F:phosphatidylinositol-4-phosphate binding"/>
    <property type="evidence" value="ECO:0007669"/>
    <property type="project" value="TreeGrafter"/>
</dbReference>
<keyword evidence="11" id="KW-0449">Lipoprotein</keyword>
<dbReference type="GO" id="GO:0001786">
    <property type="term" value="F:phosphatidylserine binding"/>
    <property type="evidence" value="ECO:0007669"/>
    <property type="project" value="TreeGrafter"/>
</dbReference>
<keyword evidence="10" id="KW-0564">Palmitate</keyword>
<comment type="similarity">
    <text evidence="3">Belongs to the gasdermin family.</text>
</comment>
<evidence type="ECO:0000256" key="6">
    <source>
        <dbReference type="ARBA" id="ARBA00022490"/>
    </source>
</evidence>
<dbReference type="PANTHER" id="PTHR16399:SF21">
    <property type="entry name" value="GASDERMIN-C"/>
    <property type="match status" value="1"/>
</dbReference>
<dbReference type="GO" id="GO:0005829">
    <property type="term" value="C:cytosol"/>
    <property type="evidence" value="ECO:0007669"/>
    <property type="project" value="UniProtKB-SubCell"/>
</dbReference>
<keyword evidence="16" id="KW-1185">Reference proteome</keyword>
<dbReference type="GO" id="GO:0042742">
    <property type="term" value="P:defense response to bacterium"/>
    <property type="evidence" value="ECO:0007669"/>
    <property type="project" value="TreeGrafter"/>
</dbReference>
<keyword evidence="6" id="KW-0963">Cytoplasm</keyword>
<dbReference type="AlphaFoldDB" id="A0A8C5LIP4"/>
<dbReference type="InterPro" id="IPR007677">
    <property type="entry name" value="Gasdermin"/>
</dbReference>
<dbReference type="PANTHER" id="PTHR16399">
    <property type="entry name" value="GASDERMIN"/>
    <property type="match status" value="1"/>
</dbReference>
<dbReference type="Ensembl" id="ENSJJAT00000029946.1">
    <property type="protein sequence ID" value="ENSJJAP00000023369.1"/>
    <property type="gene ID" value="ENSJJAG00000023137.1"/>
</dbReference>
<evidence type="ECO:0000256" key="10">
    <source>
        <dbReference type="ARBA" id="ARBA00023139"/>
    </source>
</evidence>
<evidence type="ECO:0008006" key="17">
    <source>
        <dbReference type="Google" id="ProtNLM"/>
    </source>
</evidence>
<evidence type="ECO:0000256" key="2">
    <source>
        <dbReference type="ARBA" id="ARBA00004651"/>
    </source>
</evidence>
<feature type="domain" description="Gasdermin pore forming" evidence="13">
    <location>
        <begin position="5"/>
        <end position="72"/>
    </location>
</feature>
<proteinExistence type="inferred from homology"/>
<evidence type="ECO:0000256" key="5">
    <source>
        <dbReference type="ARBA" id="ARBA00022475"/>
    </source>
</evidence>
<evidence type="ECO:0000256" key="3">
    <source>
        <dbReference type="ARBA" id="ARBA00009279"/>
    </source>
</evidence>
<dbReference type="GO" id="GO:0070269">
    <property type="term" value="P:pyroptotic inflammatory response"/>
    <property type="evidence" value="ECO:0007669"/>
    <property type="project" value="TreeGrafter"/>
</dbReference>
<evidence type="ECO:0000259" key="14">
    <source>
        <dbReference type="Pfam" id="PF17708"/>
    </source>
</evidence>
<accession>A0A8C5LIP4</accession>
<evidence type="ECO:0000313" key="16">
    <source>
        <dbReference type="Proteomes" id="UP000694385"/>
    </source>
</evidence>
<evidence type="ECO:0000256" key="11">
    <source>
        <dbReference type="ARBA" id="ARBA00023288"/>
    </source>
</evidence>
<evidence type="ECO:0000313" key="15">
    <source>
        <dbReference type="Ensembl" id="ENSJJAP00000023369.1"/>
    </source>
</evidence>